<evidence type="ECO:0000259" key="6">
    <source>
        <dbReference type="Pfam" id="PF04542"/>
    </source>
</evidence>
<keyword evidence="4" id="KW-0804">Transcription</keyword>
<dbReference type="PANTHER" id="PTHR43133">
    <property type="entry name" value="RNA POLYMERASE ECF-TYPE SIGMA FACTO"/>
    <property type="match status" value="1"/>
</dbReference>
<dbReference type="InterPro" id="IPR013324">
    <property type="entry name" value="RNA_pol_sigma_r3/r4-like"/>
</dbReference>
<evidence type="ECO:0000313" key="8">
    <source>
        <dbReference type="EMBL" id="SDX52257.1"/>
    </source>
</evidence>
<dbReference type="InterPro" id="IPR036388">
    <property type="entry name" value="WH-like_DNA-bd_sf"/>
</dbReference>
<dbReference type="NCBIfam" id="TIGR02937">
    <property type="entry name" value="sigma70-ECF"/>
    <property type="match status" value="1"/>
</dbReference>
<evidence type="ECO:0000256" key="4">
    <source>
        <dbReference type="ARBA" id="ARBA00023163"/>
    </source>
</evidence>
<evidence type="ECO:0000313" key="9">
    <source>
        <dbReference type="Proteomes" id="UP000198539"/>
    </source>
</evidence>
<dbReference type="InterPro" id="IPR007627">
    <property type="entry name" value="RNA_pol_sigma70_r2"/>
</dbReference>
<dbReference type="InterPro" id="IPR014284">
    <property type="entry name" value="RNA_pol_sigma-70_dom"/>
</dbReference>
<accession>A0A1H3CDN7</accession>
<comment type="similarity">
    <text evidence="1">Belongs to the sigma-70 factor family. ECF subfamily.</text>
</comment>
<dbReference type="OrthoDB" id="9803470at2"/>
<dbReference type="Pfam" id="PF08281">
    <property type="entry name" value="Sigma70_r4_2"/>
    <property type="match status" value="1"/>
</dbReference>
<dbReference type="EMBL" id="FNOM01000009">
    <property type="protein sequence ID" value="SDX52257.1"/>
    <property type="molecule type" value="Genomic_DNA"/>
</dbReference>
<organism evidence="8 9">
    <name type="scientific">Roseicitreum antarcticum</name>
    <dbReference type="NCBI Taxonomy" id="564137"/>
    <lineage>
        <taxon>Bacteria</taxon>
        <taxon>Pseudomonadati</taxon>
        <taxon>Pseudomonadota</taxon>
        <taxon>Alphaproteobacteria</taxon>
        <taxon>Rhodobacterales</taxon>
        <taxon>Paracoccaceae</taxon>
        <taxon>Roseicitreum</taxon>
    </lineage>
</organism>
<name>A0A1H3CDN7_9RHOB</name>
<dbReference type="InterPro" id="IPR039425">
    <property type="entry name" value="RNA_pol_sigma-70-like"/>
</dbReference>
<keyword evidence="3" id="KW-0731">Sigma factor</keyword>
<dbReference type="Pfam" id="PF04542">
    <property type="entry name" value="Sigma70_r2"/>
    <property type="match status" value="1"/>
</dbReference>
<dbReference type="GO" id="GO:0016987">
    <property type="term" value="F:sigma factor activity"/>
    <property type="evidence" value="ECO:0007669"/>
    <property type="project" value="UniProtKB-KW"/>
</dbReference>
<evidence type="ECO:0000256" key="5">
    <source>
        <dbReference type="SAM" id="MobiDB-lite"/>
    </source>
</evidence>
<dbReference type="RefSeq" id="WP_092891314.1">
    <property type="nucleotide sequence ID" value="NZ_CP061498.1"/>
</dbReference>
<sequence>MTFQPPSDPSGPLLAKIALQDRSAFRTLYSASASKLLGVLVRMLGNRAEAEDALQEVFTRIWLNAHKFDPDKGGGMGWLITIARNHAIDRLRTRKPEAQRRTRDDGDTVDPVDMLADPTPGVEAMLATRGDMQRVVECFGTLEREKSAAVKGAYLEGLSYQDLSERFNVPLNTMRSWLRRSLLQLRECLDQ</sequence>
<evidence type="ECO:0000256" key="1">
    <source>
        <dbReference type="ARBA" id="ARBA00010641"/>
    </source>
</evidence>
<dbReference type="InterPro" id="IPR013325">
    <property type="entry name" value="RNA_pol_sigma_r2"/>
</dbReference>
<keyword evidence="2" id="KW-0805">Transcription regulation</keyword>
<dbReference type="InterPro" id="IPR013249">
    <property type="entry name" value="RNA_pol_sigma70_r4_t2"/>
</dbReference>
<feature type="domain" description="RNA polymerase sigma factor 70 region 4 type 2" evidence="7">
    <location>
        <begin position="133"/>
        <end position="185"/>
    </location>
</feature>
<keyword evidence="9" id="KW-1185">Reference proteome</keyword>
<evidence type="ECO:0000259" key="7">
    <source>
        <dbReference type="Pfam" id="PF08281"/>
    </source>
</evidence>
<dbReference type="Proteomes" id="UP000198539">
    <property type="component" value="Unassembled WGS sequence"/>
</dbReference>
<dbReference type="AlphaFoldDB" id="A0A1H3CDN7"/>
<dbReference type="GO" id="GO:0006352">
    <property type="term" value="P:DNA-templated transcription initiation"/>
    <property type="evidence" value="ECO:0007669"/>
    <property type="project" value="InterPro"/>
</dbReference>
<feature type="region of interest" description="Disordered" evidence="5">
    <location>
        <begin position="95"/>
        <end position="115"/>
    </location>
</feature>
<dbReference type="Gene3D" id="1.10.10.10">
    <property type="entry name" value="Winged helix-like DNA-binding domain superfamily/Winged helix DNA-binding domain"/>
    <property type="match status" value="1"/>
</dbReference>
<dbReference type="PANTHER" id="PTHR43133:SF62">
    <property type="entry name" value="RNA POLYMERASE SIGMA FACTOR SIGZ"/>
    <property type="match status" value="1"/>
</dbReference>
<dbReference type="GO" id="GO:0003677">
    <property type="term" value="F:DNA binding"/>
    <property type="evidence" value="ECO:0007669"/>
    <property type="project" value="InterPro"/>
</dbReference>
<proteinExistence type="inferred from homology"/>
<evidence type="ECO:0000256" key="2">
    <source>
        <dbReference type="ARBA" id="ARBA00023015"/>
    </source>
</evidence>
<feature type="compositionally biased region" description="Basic and acidic residues" evidence="5">
    <location>
        <begin position="95"/>
        <end position="106"/>
    </location>
</feature>
<reference evidence="8 9" key="1">
    <citation type="submission" date="2016-10" db="EMBL/GenBank/DDBJ databases">
        <authorList>
            <person name="de Groot N.N."/>
        </authorList>
    </citation>
    <scope>NUCLEOTIDE SEQUENCE [LARGE SCALE GENOMIC DNA]</scope>
    <source>
        <strain evidence="8 9">CGMCC 1.8894</strain>
    </source>
</reference>
<gene>
    <name evidence="8" type="ORF">SAMN04488238_109127</name>
</gene>
<dbReference type="SUPFAM" id="SSF88659">
    <property type="entry name" value="Sigma3 and sigma4 domains of RNA polymerase sigma factors"/>
    <property type="match status" value="1"/>
</dbReference>
<feature type="domain" description="RNA polymerase sigma-70 region 2" evidence="6">
    <location>
        <begin position="28"/>
        <end position="95"/>
    </location>
</feature>
<dbReference type="SUPFAM" id="SSF88946">
    <property type="entry name" value="Sigma2 domain of RNA polymerase sigma factors"/>
    <property type="match status" value="1"/>
</dbReference>
<dbReference type="STRING" id="564137.SAMN04488238_109127"/>
<evidence type="ECO:0000256" key="3">
    <source>
        <dbReference type="ARBA" id="ARBA00023082"/>
    </source>
</evidence>
<protein>
    <submittedName>
        <fullName evidence="8">RNA polymerase sigma-70 factor, ECF subfamily</fullName>
    </submittedName>
</protein>
<dbReference type="Gene3D" id="1.10.1740.10">
    <property type="match status" value="1"/>
</dbReference>